<dbReference type="AlphaFoldDB" id="A0A1H3FDW7"/>
<dbReference type="Pfam" id="PF00460">
    <property type="entry name" value="Flg_bb_rod"/>
    <property type="match status" value="1"/>
</dbReference>
<dbReference type="GO" id="GO:0071978">
    <property type="term" value="P:bacterial-type flagellum-dependent swarming motility"/>
    <property type="evidence" value="ECO:0007669"/>
    <property type="project" value="TreeGrafter"/>
</dbReference>
<evidence type="ECO:0000313" key="9">
    <source>
        <dbReference type="EMBL" id="SDX89156.1"/>
    </source>
</evidence>
<accession>A0A1H3FDW7</accession>
<feature type="domain" description="Flagellar basal body rod protein N-terminal" evidence="6">
    <location>
        <begin position="7"/>
        <end position="37"/>
    </location>
</feature>
<dbReference type="STRING" id="321339.SAMN05444340_101368"/>
<dbReference type="Pfam" id="PF06429">
    <property type="entry name" value="Flg_bbr_C"/>
    <property type="match status" value="1"/>
</dbReference>
<dbReference type="InterPro" id="IPR037058">
    <property type="entry name" value="Falgellar_hook_FlgE_sf"/>
</dbReference>
<feature type="domain" description="Flagellar hook protein FlgE D2" evidence="8">
    <location>
        <begin position="193"/>
        <end position="321"/>
    </location>
</feature>
<name>A0A1H3FDW7_9RHOB</name>
<evidence type="ECO:0000256" key="5">
    <source>
        <dbReference type="RuleBase" id="RU362116"/>
    </source>
</evidence>
<dbReference type="PANTHER" id="PTHR30435:SF1">
    <property type="entry name" value="FLAGELLAR HOOK PROTEIN FLGE"/>
    <property type="match status" value="1"/>
</dbReference>
<evidence type="ECO:0000256" key="4">
    <source>
        <dbReference type="ARBA" id="ARBA00023143"/>
    </source>
</evidence>
<keyword evidence="10" id="KW-1185">Reference proteome</keyword>
<keyword evidence="9" id="KW-0282">Flagellum</keyword>
<dbReference type="PANTHER" id="PTHR30435">
    <property type="entry name" value="FLAGELLAR PROTEIN"/>
    <property type="match status" value="1"/>
</dbReference>
<dbReference type="RefSeq" id="WP_089878281.1">
    <property type="nucleotide sequence ID" value="NZ_FNPF01000001.1"/>
</dbReference>
<dbReference type="InterPro" id="IPR001444">
    <property type="entry name" value="Flag_bb_rod_N"/>
</dbReference>
<gene>
    <name evidence="9" type="ORF">SAMN05444340_101368</name>
</gene>
<proteinExistence type="inferred from homology"/>
<dbReference type="EMBL" id="FNPF01000001">
    <property type="protein sequence ID" value="SDX89156.1"/>
    <property type="molecule type" value="Genomic_DNA"/>
</dbReference>
<dbReference type="GO" id="GO:0005829">
    <property type="term" value="C:cytosol"/>
    <property type="evidence" value="ECO:0007669"/>
    <property type="project" value="TreeGrafter"/>
</dbReference>
<dbReference type="InterPro" id="IPR019776">
    <property type="entry name" value="Flagellar_basal_body_rod_CS"/>
</dbReference>
<protein>
    <recommendedName>
        <fullName evidence="3 5">Flagellar hook protein FlgE</fullName>
    </recommendedName>
</protein>
<dbReference type="PROSITE" id="PS00588">
    <property type="entry name" value="FLAGELLA_BB_ROD"/>
    <property type="match status" value="1"/>
</dbReference>
<keyword evidence="4 5" id="KW-0975">Bacterial flagellum</keyword>
<keyword evidence="9" id="KW-0969">Cilium</keyword>
<evidence type="ECO:0000259" key="6">
    <source>
        <dbReference type="Pfam" id="PF00460"/>
    </source>
</evidence>
<evidence type="ECO:0000259" key="8">
    <source>
        <dbReference type="Pfam" id="PF07559"/>
    </source>
</evidence>
<dbReference type="InterPro" id="IPR037925">
    <property type="entry name" value="FlgE/F/G-like"/>
</dbReference>
<comment type="similarity">
    <text evidence="2 5">Belongs to the flagella basal body rod proteins family.</text>
</comment>
<dbReference type="NCBIfam" id="TIGR03506">
    <property type="entry name" value="FlgEFG_subfam"/>
    <property type="match status" value="1"/>
</dbReference>
<dbReference type="Proteomes" id="UP000199286">
    <property type="component" value="Unassembled WGS sequence"/>
</dbReference>
<reference evidence="9 10" key="1">
    <citation type="submission" date="2016-10" db="EMBL/GenBank/DDBJ databases">
        <authorList>
            <person name="de Groot N.N."/>
        </authorList>
    </citation>
    <scope>NUCLEOTIDE SEQUENCE [LARGE SCALE GENOMIC DNA]</scope>
    <source>
        <strain evidence="9 10">DSM 26880</strain>
    </source>
</reference>
<dbReference type="SUPFAM" id="SSF117143">
    <property type="entry name" value="Flagellar hook protein flgE"/>
    <property type="match status" value="1"/>
</dbReference>
<evidence type="ECO:0000256" key="2">
    <source>
        <dbReference type="ARBA" id="ARBA00009677"/>
    </source>
</evidence>
<evidence type="ECO:0000256" key="1">
    <source>
        <dbReference type="ARBA" id="ARBA00004117"/>
    </source>
</evidence>
<feature type="domain" description="Flagellar basal-body/hook protein C-terminal" evidence="7">
    <location>
        <begin position="400"/>
        <end position="440"/>
    </location>
</feature>
<dbReference type="OrthoDB" id="8372879at2"/>
<sequence>MTISSSLNAGVSGLSANATRLGTISDNIANASTMGYRRVETDFYSVVMGGGGGTYTAGGVRASTQRLISEGGSIVGSSNATDLAVRGGGFFPVARAAEVTGGAANPQMFLTSTGSFRPDAEGYLRTESGLMLMGWPADANGNVPAFPRDTAAGLQPVQMAVNQLTAEPSTNINLGVNLPSTEAQPGSTPTGPIPLTLEYYDAMGGSNSLTMTFTSAAPGTANTWDAVIDDPDGNPIGSYRLTFDNTPGNGGALISVADTSGGLPGVPATDMLSVTVLDPVTAPASGPGDQTLTINIGASGGSMGISQLGDTFAPLSIQRDGSQMGTMTNVEVDANGFVTAFFDNGTNRVIYQVPLADLPNPNGMRALDRQTYLPTPESGGFVLWNAGTGPTGEIVAFAREESATDVAGELTDMIQTQRAYSSNAKVIQTVDEMLQETTNMKR</sequence>
<dbReference type="InterPro" id="IPR020013">
    <property type="entry name" value="Flagellar_FlgE/F/G"/>
</dbReference>
<evidence type="ECO:0000256" key="3">
    <source>
        <dbReference type="ARBA" id="ARBA00019015"/>
    </source>
</evidence>
<comment type="subcellular location">
    <subcellularLocation>
        <location evidence="1 5">Bacterial flagellum basal body</location>
    </subcellularLocation>
</comment>
<dbReference type="GO" id="GO:0009424">
    <property type="term" value="C:bacterial-type flagellum hook"/>
    <property type="evidence" value="ECO:0007669"/>
    <property type="project" value="TreeGrafter"/>
</dbReference>
<evidence type="ECO:0000313" key="10">
    <source>
        <dbReference type="Proteomes" id="UP000199286"/>
    </source>
</evidence>
<dbReference type="GO" id="GO:0009425">
    <property type="term" value="C:bacterial-type flagellum basal body"/>
    <property type="evidence" value="ECO:0007669"/>
    <property type="project" value="UniProtKB-SubCell"/>
</dbReference>
<dbReference type="InterPro" id="IPR011491">
    <property type="entry name" value="FlgE_D2"/>
</dbReference>
<comment type="function">
    <text evidence="5">A flexible structure which links the flagellar filament to the drive apparatus in the basal body.</text>
</comment>
<dbReference type="Gene3D" id="2.60.98.20">
    <property type="entry name" value="Flagellar hook protein FlgE"/>
    <property type="match status" value="1"/>
</dbReference>
<keyword evidence="9" id="KW-0966">Cell projection</keyword>
<dbReference type="InterPro" id="IPR010930">
    <property type="entry name" value="Flg_bb/hook_C_dom"/>
</dbReference>
<evidence type="ECO:0000259" key="7">
    <source>
        <dbReference type="Pfam" id="PF06429"/>
    </source>
</evidence>
<dbReference type="Pfam" id="PF07559">
    <property type="entry name" value="FlgE_D2"/>
    <property type="match status" value="1"/>
</dbReference>
<organism evidence="9 10">
    <name type="scientific">Citreimonas salinaria</name>
    <dbReference type="NCBI Taxonomy" id="321339"/>
    <lineage>
        <taxon>Bacteria</taxon>
        <taxon>Pseudomonadati</taxon>
        <taxon>Pseudomonadota</taxon>
        <taxon>Alphaproteobacteria</taxon>
        <taxon>Rhodobacterales</taxon>
        <taxon>Roseobacteraceae</taxon>
        <taxon>Citreimonas</taxon>
    </lineage>
</organism>